<dbReference type="Pfam" id="PF03176">
    <property type="entry name" value="MMPL"/>
    <property type="match status" value="2"/>
</dbReference>
<accession>A0ABP8DS42</accession>
<evidence type="ECO:0000256" key="4">
    <source>
        <dbReference type="ARBA" id="ARBA00022692"/>
    </source>
</evidence>
<feature type="transmembrane region" description="Helical" evidence="7">
    <location>
        <begin position="609"/>
        <end position="634"/>
    </location>
</feature>
<evidence type="ECO:0000259" key="8">
    <source>
        <dbReference type="PROSITE" id="PS50156"/>
    </source>
</evidence>
<keyword evidence="5 7" id="KW-1133">Transmembrane helix</keyword>
<feature type="transmembrane region" description="Helical" evidence="7">
    <location>
        <begin position="199"/>
        <end position="222"/>
    </location>
</feature>
<feature type="transmembrane region" description="Helical" evidence="7">
    <location>
        <begin position="540"/>
        <end position="561"/>
    </location>
</feature>
<keyword evidence="10" id="KW-1185">Reference proteome</keyword>
<feature type="transmembrane region" description="Helical" evidence="7">
    <location>
        <begin position="310"/>
        <end position="337"/>
    </location>
</feature>
<dbReference type="InterPro" id="IPR004869">
    <property type="entry name" value="MMPL_dom"/>
</dbReference>
<feature type="transmembrane region" description="Helical" evidence="7">
    <location>
        <begin position="573"/>
        <end position="597"/>
    </location>
</feature>
<sequence>MTRSVAGLIAGRWVKYVFVVFWLAVIALALPLSQKLTDAEKNDNKSWLPGAAESVQVLDVQSSFSSPNTIPAVIVYEREAGLSGPDKDKLDADAEAFANLPDIDGKVSAPQISGDNKAAQIIVPINLGSDGWNKAGDYAEKLRSTAESGANGMSVHISGPLGTAADSSKAFAGIDTNLLASTVVVVVVILLVTYRSPLLWLLPVISSGVALLAAQAVIYLLARHAGLVVNAQSAGILTVLVFGAGTDYALLLIARYREELRRHADRHEAMTEALHRGGPAIVASGATVVLGMLCLFFAETNATKGLGPVAAIGIAVGLAVMLTLLPVLLTICGRWIFWPLRPKVGSPEPTTTGLWARIGARIGRRPRSVWVATALILGVATIGIVQLGATGLTNKESFRGTQDSVVGEEVLARHGAAAAGTPVVIIGAATKSEEIRAAAAGTEGLDPKTVTAIPPVGGHAYVNAYLVDEADSPAAYATIDRLRDRVHAIPGAEAKVGGTTAINLDVQRAAGRDRDVIIPVVLAVVLLILILLLRSIVAPLILIATVVLSFGAAMGISALVFRHVFGFHGADTSFPLFVFVFLVALGIDYNIFLMTRVREESTRHGTRRAALVGLAATGGVITSAGLVLAGTFAVLATLPLTAFAEIGFAVAFGVLLDTIIVRSVLVTALNLDVGRRMWWPSRLARVEDEPVEDKELAAATTS</sequence>
<feature type="transmembrane region" description="Helical" evidence="7">
    <location>
        <begin position="369"/>
        <end position="389"/>
    </location>
</feature>
<name>A0ABP8DS42_9ACTN</name>
<feature type="transmembrane region" description="Helical" evidence="7">
    <location>
        <begin position="234"/>
        <end position="256"/>
    </location>
</feature>
<evidence type="ECO:0000256" key="7">
    <source>
        <dbReference type="SAM" id="Phobius"/>
    </source>
</evidence>
<protein>
    <submittedName>
        <fullName evidence="9">MMPL family transporter</fullName>
    </submittedName>
</protein>
<dbReference type="PANTHER" id="PTHR33406">
    <property type="entry name" value="MEMBRANE PROTEIN MJ1562-RELATED"/>
    <property type="match status" value="1"/>
</dbReference>
<dbReference type="PANTHER" id="PTHR33406:SF6">
    <property type="entry name" value="MEMBRANE PROTEIN YDGH-RELATED"/>
    <property type="match status" value="1"/>
</dbReference>
<keyword evidence="3" id="KW-1003">Cell membrane</keyword>
<dbReference type="InterPro" id="IPR050545">
    <property type="entry name" value="Mycobact_MmpL"/>
</dbReference>
<dbReference type="PROSITE" id="PS50156">
    <property type="entry name" value="SSD"/>
    <property type="match status" value="2"/>
</dbReference>
<evidence type="ECO:0000256" key="1">
    <source>
        <dbReference type="ARBA" id="ARBA00004651"/>
    </source>
</evidence>
<comment type="subcellular location">
    <subcellularLocation>
        <location evidence="1">Cell membrane</location>
        <topology evidence="1">Multi-pass membrane protein</topology>
    </subcellularLocation>
</comment>
<organism evidence="9 10">
    <name type="scientific">Dactylosporangium darangshiense</name>
    <dbReference type="NCBI Taxonomy" id="579108"/>
    <lineage>
        <taxon>Bacteria</taxon>
        <taxon>Bacillati</taxon>
        <taxon>Actinomycetota</taxon>
        <taxon>Actinomycetes</taxon>
        <taxon>Micromonosporales</taxon>
        <taxon>Micromonosporaceae</taxon>
        <taxon>Dactylosporangium</taxon>
    </lineage>
</organism>
<dbReference type="Proteomes" id="UP001500620">
    <property type="component" value="Unassembled WGS sequence"/>
</dbReference>
<feature type="transmembrane region" description="Helical" evidence="7">
    <location>
        <begin position="170"/>
        <end position="192"/>
    </location>
</feature>
<dbReference type="RefSeq" id="WP_345140837.1">
    <property type="nucleotide sequence ID" value="NZ_BAABAT010000056.1"/>
</dbReference>
<reference evidence="10" key="1">
    <citation type="journal article" date="2019" name="Int. J. Syst. Evol. Microbiol.">
        <title>The Global Catalogue of Microorganisms (GCM) 10K type strain sequencing project: providing services to taxonomists for standard genome sequencing and annotation.</title>
        <authorList>
            <consortium name="The Broad Institute Genomics Platform"/>
            <consortium name="The Broad Institute Genome Sequencing Center for Infectious Disease"/>
            <person name="Wu L."/>
            <person name="Ma J."/>
        </authorList>
    </citation>
    <scope>NUCLEOTIDE SEQUENCE [LARGE SCALE GENOMIC DNA]</scope>
    <source>
        <strain evidence="10">JCM 17441</strain>
    </source>
</reference>
<evidence type="ECO:0000256" key="5">
    <source>
        <dbReference type="ARBA" id="ARBA00022989"/>
    </source>
</evidence>
<feature type="domain" description="SSD" evidence="8">
    <location>
        <begin position="199"/>
        <end position="331"/>
    </location>
</feature>
<evidence type="ECO:0000256" key="6">
    <source>
        <dbReference type="ARBA" id="ARBA00023136"/>
    </source>
</evidence>
<proteinExistence type="inferred from homology"/>
<feature type="transmembrane region" description="Helical" evidence="7">
    <location>
        <begin position="277"/>
        <end position="298"/>
    </location>
</feature>
<evidence type="ECO:0000313" key="9">
    <source>
        <dbReference type="EMBL" id="GAA4262832.1"/>
    </source>
</evidence>
<feature type="domain" description="SSD" evidence="8">
    <location>
        <begin position="543"/>
        <end position="671"/>
    </location>
</feature>
<dbReference type="InterPro" id="IPR000731">
    <property type="entry name" value="SSD"/>
</dbReference>
<evidence type="ECO:0000313" key="10">
    <source>
        <dbReference type="Proteomes" id="UP001500620"/>
    </source>
</evidence>
<dbReference type="Gene3D" id="1.20.1640.10">
    <property type="entry name" value="Multidrug efflux transporter AcrB transmembrane domain"/>
    <property type="match status" value="2"/>
</dbReference>
<keyword evidence="6 7" id="KW-0472">Membrane</keyword>
<evidence type="ECO:0000256" key="3">
    <source>
        <dbReference type="ARBA" id="ARBA00022475"/>
    </source>
</evidence>
<comment type="caution">
    <text evidence="9">The sequence shown here is derived from an EMBL/GenBank/DDBJ whole genome shotgun (WGS) entry which is preliminary data.</text>
</comment>
<comment type="similarity">
    <text evidence="2">Belongs to the resistance-nodulation-cell division (RND) (TC 2.A.6) family. MmpL subfamily.</text>
</comment>
<feature type="transmembrane region" description="Helical" evidence="7">
    <location>
        <begin position="646"/>
        <end position="671"/>
    </location>
</feature>
<evidence type="ECO:0000256" key="2">
    <source>
        <dbReference type="ARBA" id="ARBA00010157"/>
    </source>
</evidence>
<dbReference type="SUPFAM" id="SSF82866">
    <property type="entry name" value="Multidrug efflux transporter AcrB transmembrane domain"/>
    <property type="match status" value="2"/>
</dbReference>
<dbReference type="EMBL" id="BAABAT010000056">
    <property type="protein sequence ID" value="GAA4262832.1"/>
    <property type="molecule type" value="Genomic_DNA"/>
</dbReference>
<gene>
    <name evidence="9" type="ORF">GCM10022255_101890</name>
</gene>
<feature type="transmembrane region" description="Helical" evidence="7">
    <location>
        <begin position="516"/>
        <end position="533"/>
    </location>
</feature>
<feature type="transmembrane region" description="Helical" evidence="7">
    <location>
        <begin position="12"/>
        <end position="32"/>
    </location>
</feature>
<keyword evidence="4 7" id="KW-0812">Transmembrane</keyword>